<evidence type="ECO:0000259" key="16">
    <source>
        <dbReference type="Pfam" id="PF02867"/>
    </source>
</evidence>
<dbReference type="NCBIfam" id="TIGR02504">
    <property type="entry name" value="NrdJ_Z"/>
    <property type="match status" value="1"/>
</dbReference>
<evidence type="ECO:0000256" key="12">
    <source>
        <dbReference type="ARBA" id="ARBA00025437"/>
    </source>
</evidence>
<evidence type="ECO:0000256" key="6">
    <source>
        <dbReference type="ARBA" id="ARBA00022634"/>
    </source>
</evidence>
<evidence type="ECO:0000256" key="13">
    <source>
        <dbReference type="ARBA" id="ARBA00047754"/>
    </source>
</evidence>
<keyword evidence="11 14" id="KW-0170">Cobalt</keyword>
<accession>A0ABY5ZHC2</accession>
<keyword evidence="6 14" id="KW-0237">DNA synthesis</keyword>
<dbReference type="SUPFAM" id="SSF51998">
    <property type="entry name" value="PFL-like glycyl radical enzymes"/>
    <property type="match status" value="1"/>
</dbReference>
<organism evidence="18 19">
    <name type="scientific">Geoalkalibacter halelectricus</name>
    <dbReference type="NCBI Taxonomy" id="2847045"/>
    <lineage>
        <taxon>Bacteria</taxon>
        <taxon>Pseudomonadati</taxon>
        <taxon>Thermodesulfobacteriota</taxon>
        <taxon>Desulfuromonadia</taxon>
        <taxon>Desulfuromonadales</taxon>
        <taxon>Geoalkalibacteraceae</taxon>
        <taxon>Geoalkalibacter</taxon>
    </lineage>
</organism>
<reference evidence="18" key="1">
    <citation type="journal article" date="2022" name="Environ. Microbiol.">
        <title>Geoalkalibacter halelectricus SAP #1 sp. nov. possessing extracellular electron transfer and mineral#reducing capabilities from a haloalkaline environment.</title>
        <authorList>
            <person name="Yadav S."/>
            <person name="Singh R."/>
            <person name="Sundharam S.S."/>
            <person name="Chaudhary S."/>
            <person name="Krishnamurthi S."/>
            <person name="Patil S.A."/>
        </authorList>
    </citation>
    <scope>NUCLEOTIDE SEQUENCE</scope>
    <source>
        <strain evidence="18">SAP-1</strain>
    </source>
</reference>
<dbReference type="PANTHER" id="PTHR43371">
    <property type="entry name" value="VITAMIN B12-DEPENDENT RIBONUCLEOTIDE REDUCTASE"/>
    <property type="match status" value="1"/>
</dbReference>
<dbReference type="Gene3D" id="3.20.70.20">
    <property type="match status" value="1"/>
</dbReference>
<comment type="catalytic activity">
    <reaction evidence="13 14">
        <text>a 2'-deoxyribonucleoside 5'-diphosphate + [thioredoxin]-disulfide + H2O = a ribonucleoside 5'-diphosphate + [thioredoxin]-dithiol</text>
        <dbReference type="Rhea" id="RHEA:23252"/>
        <dbReference type="Rhea" id="RHEA-COMP:10698"/>
        <dbReference type="Rhea" id="RHEA-COMP:10700"/>
        <dbReference type="ChEBI" id="CHEBI:15377"/>
        <dbReference type="ChEBI" id="CHEBI:29950"/>
        <dbReference type="ChEBI" id="CHEBI:50058"/>
        <dbReference type="ChEBI" id="CHEBI:57930"/>
        <dbReference type="ChEBI" id="CHEBI:73316"/>
        <dbReference type="EC" id="1.17.4.1"/>
    </reaction>
</comment>
<evidence type="ECO:0000256" key="2">
    <source>
        <dbReference type="ARBA" id="ARBA00007405"/>
    </source>
</evidence>
<dbReference type="PANTHER" id="PTHR43371:SF1">
    <property type="entry name" value="RIBONUCLEOSIDE-DIPHOSPHATE REDUCTASE"/>
    <property type="match status" value="1"/>
</dbReference>
<gene>
    <name evidence="18" type="ORF">L9S41_12810</name>
</gene>
<evidence type="ECO:0000256" key="14">
    <source>
        <dbReference type="RuleBase" id="RU364064"/>
    </source>
</evidence>
<dbReference type="Pfam" id="PF12637">
    <property type="entry name" value="TSCPD"/>
    <property type="match status" value="1"/>
</dbReference>
<dbReference type="SUPFAM" id="SSF48168">
    <property type="entry name" value="R1 subunit of ribonucleotide reductase, N-terminal domain"/>
    <property type="match status" value="1"/>
</dbReference>
<dbReference type="Pfam" id="PF02867">
    <property type="entry name" value="Ribonuc_red_lgC"/>
    <property type="match status" value="1"/>
</dbReference>
<dbReference type="InterPro" id="IPR008926">
    <property type="entry name" value="RNR_R1-su_N"/>
</dbReference>
<evidence type="ECO:0000256" key="8">
    <source>
        <dbReference type="ARBA" id="ARBA00023002"/>
    </source>
</evidence>
<dbReference type="InterPro" id="IPR050862">
    <property type="entry name" value="RdRp_reductase_class-2"/>
</dbReference>
<dbReference type="Pfam" id="PF00317">
    <property type="entry name" value="Ribonuc_red_lgN"/>
    <property type="match status" value="1"/>
</dbReference>
<comment type="function">
    <text evidence="12 14">Catalyzes the reduction of ribonucleotides to deoxyribonucleotides. May function to provide a pool of deoxyribonucleotide precursors for DNA repair during oxygen limitation and/or for immediate growth after restoration of oxygen.</text>
</comment>
<evidence type="ECO:0000313" key="19">
    <source>
        <dbReference type="Proteomes" id="UP001060414"/>
    </source>
</evidence>
<name>A0ABY5ZHC2_9BACT</name>
<evidence type="ECO:0000313" key="18">
    <source>
        <dbReference type="EMBL" id="UWZ78555.1"/>
    </source>
</evidence>
<evidence type="ECO:0000256" key="11">
    <source>
        <dbReference type="ARBA" id="ARBA00023285"/>
    </source>
</evidence>
<feature type="domain" description="TSCPD" evidence="17">
    <location>
        <begin position="599"/>
        <end position="701"/>
    </location>
</feature>
<dbReference type="EC" id="1.17.4.1" evidence="3 14"/>
<dbReference type="InterPro" id="IPR024434">
    <property type="entry name" value="TSCPD_dom"/>
</dbReference>
<evidence type="ECO:0000259" key="17">
    <source>
        <dbReference type="Pfam" id="PF12637"/>
    </source>
</evidence>
<dbReference type="InterPro" id="IPR013344">
    <property type="entry name" value="RNR_NrdJ/NrdZ"/>
</dbReference>
<keyword evidence="10" id="KW-1015">Disulfide bond</keyword>
<comment type="cofactor">
    <cofactor evidence="1 14">
        <name>adenosylcob(III)alamin</name>
        <dbReference type="ChEBI" id="CHEBI:18408"/>
    </cofactor>
</comment>
<dbReference type="GO" id="GO:0004748">
    <property type="term" value="F:ribonucleoside-diphosphate reductase activity, thioredoxin disulfide as acceptor"/>
    <property type="evidence" value="ECO:0007669"/>
    <property type="project" value="UniProtKB-EC"/>
</dbReference>
<protein>
    <recommendedName>
        <fullName evidence="4 14">Vitamin B12-dependent ribonucleotide reductase</fullName>
        <ecNumber evidence="3 14">1.17.4.1</ecNumber>
    </recommendedName>
</protein>
<dbReference type="InterPro" id="IPR000788">
    <property type="entry name" value="RNR_lg_C"/>
</dbReference>
<dbReference type="Proteomes" id="UP001060414">
    <property type="component" value="Chromosome"/>
</dbReference>
<evidence type="ECO:0000256" key="4">
    <source>
        <dbReference type="ARBA" id="ARBA00014409"/>
    </source>
</evidence>
<sequence>MKKTKTSRALPLTANARTVLERRYLRRDTEGKVLETPEDMFRRVAKTIAAAETRFETGLDPLELEEKFYRMMTSLEFLPNSPTLMNAGRELGQLSACFVLPVGDSMESIFEAIKNTALIHKSGGGTGFSFSRIRPANDVVASTTGVSSGPLSFMKVFDAATETIKQGGTRRGANMGILRVDHPDVMDFIMCKRDQTVLTNFNISVGLTEDFMDAVEKDAEYELRNPRDGRVVKKLSARKVFEHIVELAWTNGEPGIIFLDRLNRDNPTPLVGEIESTNPCGEQPLLPYESCNLGSINLATLVEGDEINWDKLAGTVKLAVRFLDNVIEVNKYPLALIDEMTRANRKIGLGVMGWADMLILLGIAYNSPQAVQLGEKLMKFINDQSHEASCDLAEERGAFPNFKGSIYDRPGLRPIRNATCTTIAPTGTISIIASSSSGIEPLFAVSYVRQVLDNDILVEVHPLFEKVAKERGFYSPELMKVIAEHGTIQDIPEIPEDVRRLFVTAHDITPEDHIRMQAAFQKYTDNAVSKTVNFCNTATREDVSTVYRLAYKSGCKGVTIYRDGSRDMQVLSVAKKEEKKEAEKVVPMESLKAGRKRERPRALRGSTYQMETGCGPLYVTINEDNQGLFELFTTMGKAGGCAASQCEAIGRLVSLAWRSGVQARQAVKQMIGITCHKPAGFGDNRITSCADAVAKAIQMHMLQDGEKGIAVNNAGGACPECGGPVEHEGGCSVCHACGYSECA</sequence>
<keyword evidence="5 14" id="KW-0846">Cobalamin</keyword>
<comment type="similarity">
    <text evidence="2 14">Belongs to the ribonucleoside diphosphate reductase class-2 family.</text>
</comment>
<evidence type="ECO:0000256" key="3">
    <source>
        <dbReference type="ARBA" id="ARBA00012274"/>
    </source>
</evidence>
<dbReference type="CDD" id="cd02888">
    <property type="entry name" value="RNR_II_dimer"/>
    <property type="match status" value="1"/>
</dbReference>
<keyword evidence="8 14" id="KW-0560">Oxidoreductase</keyword>
<keyword evidence="9" id="KW-0215">Deoxyribonucleotide synthesis</keyword>
<dbReference type="InterPro" id="IPR013509">
    <property type="entry name" value="RNR_lsu_N"/>
</dbReference>
<proteinExistence type="inferred from homology"/>
<dbReference type="RefSeq" id="WP_260746909.1">
    <property type="nucleotide sequence ID" value="NZ_CP092109.1"/>
</dbReference>
<dbReference type="NCBIfam" id="NF006417">
    <property type="entry name" value="PRK08665.1"/>
    <property type="match status" value="1"/>
</dbReference>
<evidence type="ECO:0000256" key="10">
    <source>
        <dbReference type="ARBA" id="ARBA00023157"/>
    </source>
</evidence>
<keyword evidence="7 14" id="KW-0547">Nucleotide-binding</keyword>
<evidence type="ECO:0000256" key="7">
    <source>
        <dbReference type="ARBA" id="ARBA00022741"/>
    </source>
</evidence>
<evidence type="ECO:0000256" key="9">
    <source>
        <dbReference type="ARBA" id="ARBA00023116"/>
    </source>
</evidence>
<evidence type="ECO:0000256" key="5">
    <source>
        <dbReference type="ARBA" id="ARBA00022628"/>
    </source>
</evidence>
<feature type="domain" description="Ribonucleotide reductase large subunit C-terminal" evidence="16">
    <location>
        <begin position="95"/>
        <end position="561"/>
    </location>
</feature>
<evidence type="ECO:0000259" key="15">
    <source>
        <dbReference type="Pfam" id="PF00317"/>
    </source>
</evidence>
<dbReference type="PRINTS" id="PR01183">
    <property type="entry name" value="RIBORDTASEM1"/>
</dbReference>
<dbReference type="EMBL" id="CP092109">
    <property type="protein sequence ID" value="UWZ78555.1"/>
    <property type="molecule type" value="Genomic_DNA"/>
</dbReference>
<evidence type="ECO:0000256" key="1">
    <source>
        <dbReference type="ARBA" id="ARBA00001922"/>
    </source>
</evidence>
<feature type="domain" description="Ribonucleotide reductase large subunit N-terminal" evidence="15">
    <location>
        <begin position="12"/>
        <end position="92"/>
    </location>
</feature>
<keyword evidence="19" id="KW-1185">Reference proteome</keyword>